<dbReference type="RefSeq" id="XP_025401677.1">
    <property type="nucleotide sequence ID" value="XM_025546412.1"/>
</dbReference>
<name>A0A317WR15_9EURO</name>
<evidence type="ECO:0000313" key="2">
    <source>
        <dbReference type="EMBL" id="PWY88141.1"/>
    </source>
</evidence>
<evidence type="ECO:0000313" key="3">
    <source>
        <dbReference type="Proteomes" id="UP000247233"/>
    </source>
</evidence>
<proteinExistence type="predicted"/>
<feature type="region of interest" description="Disordered" evidence="1">
    <location>
        <begin position="134"/>
        <end position="165"/>
    </location>
</feature>
<protein>
    <submittedName>
        <fullName evidence="2">Uncharacterized protein</fullName>
    </submittedName>
</protein>
<comment type="caution">
    <text evidence="2">The sequence shown here is derived from an EMBL/GenBank/DDBJ whole genome shotgun (WGS) entry which is preliminary data.</text>
</comment>
<keyword evidence="3" id="KW-1185">Reference proteome</keyword>
<dbReference type="STRING" id="1448321.A0A317WR15"/>
<dbReference type="AlphaFoldDB" id="A0A317WR15"/>
<dbReference type="VEuPathDB" id="FungiDB:BO70DRAFT_393863"/>
<gene>
    <name evidence="2" type="ORF">BO70DRAFT_393863</name>
</gene>
<dbReference type="Proteomes" id="UP000247233">
    <property type="component" value="Unassembled WGS sequence"/>
</dbReference>
<dbReference type="GeneID" id="37068649"/>
<reference evidence="2 3" key="1">
    <citation type="submission" date="2016-12" db="EMBL/GenBank/DDBJ databases">
        <title>The genomes of Aspergillus section Nigri reveals drivers in fungal speciation.</title>
        <authorList>
            <consortium name="DOE Joint Genome Institute"/>
            <person name="Vesth T.C."/>
            <person name="Nybo J."/>
            <person name="Theobald S."/>
            <person name="Brandl J."/>
            <person name="Frisvad J.C."/>
            <person name="Nielsen K.F."/>
            <person name="Lyhne E.K."/>
            <person name="Kogle M.E."/>
            <person name="Kuo A."/>
            <person name="Riley R."/>
            <person name="Clum A."/>
            <person name="Nolan M."/>
            <person name="Lipzen A."/>
            <person name="Salamov A."/>
            <person name="Henrissat B."/>
            <person name="Wiebenga A."/>
            <person name="De Vries R.P."/>
            <person name="Grigoriev I.V."/>
            <person name="Mortensen U.H."/>
            <person name="Andersen M.R."/>
            <person name="Baker S.E."/>
        </authorList>
    </citation>
    <scope>NUCLEOTIDE SEQUENCE [LARGE SCALE GENOMIC DNA]</scope>
    <source>
        <strain evidence="2 3">CBS 117.55</strain>
    </source>
</reference>
<sequence length="177" mass="19337">MNPNWDPSKQSLPSNCPSNACNWLRVPSESLTGMAPTNLPFFPLTTTDPMIVKKRNPVNPSVSSQAVASSGTMAFARRLAILPGGLGGLGSHIGLKLRQPGARLAILPSRKRWPMRCCFSVRYAARTVHGWMLLDSSDPRPDKTGFQQDDQRSGSPGGQGVHHPVENRLRLEALEAW</sequence>
<dbReference type="EMBL" id="MSFL01000005">
    <property type="protein sequence ID" value="PWY88141.1"/>
    <property type="molecule type" value="Genomic_DNA"/>
</dbReference>
<evidence type="ECO:0000256" key="1">
    <source>
        <dbReference type="SAM" id="MobiDB-lite"/>
    </source>
</evidence>
<accession>A0A317WR15</accession>
<organism evidence="2 3">
    <name type="scientific">Aspergillus heteromorphus CBS 117.55</name>
    <dbReference type="NCBI Taxonomy" id="1448321"/>
    <lineage>
        <taxon>Eukaryota</taxon>
        <taxon>Fungi</taxon>
        <taxon>Dikarya</taxon>
        <taxon>Ascomycota</taxon>
        <taxon>Pezizomycotina</taxon>
        <taxon>Eurotiomycetes</taxon>
        <taxon>Eurotiomycetidae</taxon>
        <taxon>Eurotiales</taxon>
        <taxon>Aspergillaceae</taxon>
        <taxon>Aspergillus</taxon>
        <taxon>Aspergillus subgen. Circumdati</taxon>
    </lineage>
</organism>